<keyword evidence="1" id="KW-0732">Signal</keyword>
<name>A0A5C1AKC1_9BACT</name>
<dbReference type="EMBL" id="CP042425">
    <property type="protein sequence ID" value="QEL19661.1"/>
    <property type="molecule type" value="Genomic_DNA"/>
</dbReference>
<organism evidence="2 3">
    <name type="scientific">Limnoglobus roseus</name>
    <dbReference type="NCBI Taxonomy" id="2598579"/>
    <lineage>
        <taxon>Bacteria</taxon>
        <taxon>Pseudomonadati</taxon>
        <taxon>Planctomycetota</taxon>
        <taxon>Planctomycetia</taxon>
        <taxon>Gemmatales</taxon>
        <taxon>Gemmataceae</taxon>
        <taxon>Limnoglobus</taxon>
    </lineage>
</organism>
<gene>
    <name evidence="2" type="ORF">PX52LOC_06738</name>
</gene>
<evidence type="ECO:0000313" key="3">
    <source>
        <dbReference type="Proteomes" id="UP000324974"/>
    </source>
</evidence>
<sequence>MRFVPVAIVLLTAGSAQAGEPGRAYYRLSPDELTAQFTAGAATQPPAAAYRARVVWYENALVPRFRARVQSILFRGKTFADDGSFTNRFVGFSALPSQGRTDTSWVDGQPAYVLEYPLNYPLFGSYRDELREVVPGVWIGRVWNRTNGKSIGWFILSAP</sequence>
<dbReference type="AlphaFoldDB" id="A0A5C1AKC1"/>
<accession>A0A5C1AKC1</accession>
<keyword evidence="3" id="KW-1185">Reference proteome</keyword>
<proteinExistence type="predicted"/>
<feature type="signal peptide" evidence="1">
    <location>
        <begin position="1"/>
        <end position="18"/>
    </location>
</feature>
<evidence type="ECO:0000313" key="2">
    <source>
        <dbReference type="EMBL" id="QEL19661.1"/>
    </source>
</evidence>
<dbReference type="Proteomes" id="UP000324974">
    <property type="component" value="Chromosome"/>
</dbReference>
<dbReference type="RefSeq" id="WP_149114027.1">
    <property type="nucleotide sequence ID" value="NZ_CP042425.1"/>
</dbReference>
<feature type="chain" id="PRO_5022824837" evidence="1">
    <location>
        <begin position="19"/>
        <end position="159"/>
    </location>
</feature>
<dbReference type="OrthoDB" id="119229at2"/>
<reference evidence="3" key="1">
    <citation type="submission" date="2019-08" db="EMBL/GenBank/DDBJ databases">
        <title>Limnoglobus roseus gen. nov., sp. nov., a novel freshwater planctomycete with a giant genome from the family Gemmataceae.</title>
        <authorList>
            <person name="Kulichevskaya I.S."/>
            <person name="Naumoff D.G."/>
            <person name="Miroshnikov K."/>
            <person name="Ivanova A."/>
            <person name="Philippov D.A."/>
            <person name="Hakobyan A."/>
            <person name="Rijpstra I.C."/>
            <person name="Sinninghe Damste J.S."/>
            <person name="Liesack W."/>
            <person name="Dedysh S.N."/>
        </authorList>
    </citation>
    <scope>NUCLEOTIDE SEQUENCE [LARGE SCALE GENOMIC DNA]</scope>
    <source>
        <strain evidence="3">PX52</strain>
    </source>
</reference>
<protein>
    <submittedName>
        <fullName evidence="2">Uncharacterized protein</fullName>
    </submittedName>
</protein>
<evidence type="ECO:0000256" key="1">
    <source>
        <dbReference type="SAM" id="SignalP"/>
    </source>
</evidence>
<dbReference type="KEGG" id="lrs:PX52LOC_06738"/>